<dbReference type="GO" id="GO:0006355">
    <property type="term" value="P:regulation of DNA-templated transcription"/>
    <property type="evidence" value="ECO:0007669"/>
    <property type="project" value="InterPro"/>
</dbReference>
<dbReference type="AlphaFoldDB" id="A0AAW3JUB1"/>
<feature type="domain" description="PRD" evidence="2">
    <location>
        <begin position="64"/>
        <end position="169"/>
    </location>
</feature>
<dbReference type="Gene3D" id="2.30.24.10">
    <property type="entry name" value="CAT RNA-binding domain"/>
    <property type="match status" value="1"/>
</dbReference>
<dbReference type="Proteomes" id="UP000050833">
    <property type="component" value="Unassembled WGS sequence"/>
</dbReference>
<dbReference type="Pfam" id="PF00874">
    <property type="entry name" value="PRD"/>
    <property type="match status" value="2"/>
</dbReference>
<dbReference type="GO" id="GO:0003723">
    <property type="term" value="F:RNA binding"/>
    <property type="evidence" value="ECO:0007669"/>
    <property type="project" value="InterPro"/>
</dbReference>
<dbReference type="InterPro" id="IPR011608">
    <property type="entry name" value="PRD"/>
</dbReference>
<dbReference type="InterPro" id="IPR036650">
    <property type="entry name" value="CAT_RNA-bd_dom_sf"/>
</dbReference>
<keyword evidence="4" id="KW-1185">Reference proteome</keyword>
<dbReference type="SUPFAM" id="SSF63520">
    <property type="entry name" value="PTS-regulatory domain, PRD"/>
    <property type="match status" value="2"/>
</dbReference>
<dbReference type="PROSITE" id="PS51372">
    <property type="entry name" value="PRD_2"/>
    <property type="match status" value="2"/>
</dbReference>
<evidence type="ECO:0000256" key="1">
    <source>
        <dbReference type="ARBA" id="ARBA00022737"/>
    </source>
</evidence>
<dbReference type="SUPFAM" id="SSF50151">
    <property type="entry name" value="SacY-like RNA-binding domain"/>
    <property type="match status" value="1"/>
</dbReference>
<dbReference type="RefSeq" id="WP_055941377.1">
    <property type="nucleotide sequence ID" value="NZ_JAQDCV010000008.1"/>
</dbReference>
<sequence>MKILKVINNNVVSACDDKGKEIVVMGKGLGFGKKNGDILDESKIEKKFSMPDESVSRLEEILKDIPYEYAQVANRIIAMVKEKFDMKLSKIIYITLTDHLNFAITRYKKGIEVENALLWEIKRFYQKEFEAGKEALEIIKKELGIELSEDEAGFFAIHILNAQIDADMMQTINIPGITKDIVNIVGYTFGRELDRESLYYERFITHIKHFLARVVKNEVYGEDTNDRLAIMVKDEFPKSYRCALRIRDYLKVSKKYNVSLEEISYLTIHIQRLSGEGQKDIHKES</sequence>
<dbReference type="PANTHER" id="PTHR30185:SF15">
    <property type="entry name" value="CRYPTIC BETA-GLUCOSIDE BGL OPERON ANTITERMINATOR"/>
    <property type="match status" value="1"/>
</dbReference>
<dbReference type="InterPro" id="IPR050661">
    <property type="entry name" value="BglG_antiterminators"/>
</dbReference>
<dbReference type="Pfam" id="PF03123">
    <property type="entry name" value="CAT_RBD"/>
    <property type="match status" value="1"/>
</dbReference>
<gene>
    <name evidence="3" type="ORF">APZ18_02730</name>
</gene>
<dbReference type="EMBL" id="LLKB01000001">
    <property type="protein sequence ID" value="KQC86128.1"/>
    <property type="molecule type" value="Genomic_DNA"/>
</dbReference>
<evidence type="ECO:0000313" key="3">
    <source>
        <dbReference type="EMBL" id="KQC86128.1"/>
    </source>
</evidence>
<name>A0AAW3JUB1_9FIRM</name>
<organism evidence="3 4">
    <name type="scientific">Butyribacter intestini</name>
    <dbReference type="NCBI Taxonomy" id="1703332"/>
    <lineage>
        <taxon>Bacteria</taxon>
        <taxon>Bacillati</taxon>
        <taxon>Bacillota</taxon>
        <taxon>Clostridia</taxon>
        <taxon>Lachnospirales</taxon>
        <taxon>Lachnospiraceae</taxon>
        <taxon>Butyribacter</taxon>
    </lineage>
</organism>
<feature type="domain" description="PRD" evidence="2">
    <location>
        <begin position="170"/>
        <end position="280"/>
    </location>
</feature>
<dbReference type="Gene3D" id="1.10.1790.10">
    <property type="entry name" value="PRD domain"/>
    <property type="match status" value="2"/>
</dbReference>
<proteinExistence type="predicted"/>
<protein>
    <recommendedName>
        <fullName evidence="2">PRD domain-containing protein</fullName>
    </recommendedName>
</protein>
<reference evidence="3 4" key="1">
    <citation type="submission" date="2015-10" db="EMBL/GenBank/DDBJ databases">
        <title>Butyribacter intestini gen. nov., sp. nov., a butyric acid-producing bacterium of the family Lachnospiraceae isolated from the human faeces.</title>
        <authorList>
            <person name="Zou Y."/>
            <person name="Xue W."/>
            <person name="Luo G."/>
            <person name="Lv M."/>
        </authorList>
    </citation>
    <scope>NUCLEOTIDE SEQUENCE [LARGE SCALE GENOMIC DNA]</scope>
    <source>
        <strain evidence="3 4">TF01-11</strain>
    </source>
</reference>
<evidence type="ECO:0000313" key="4">
    <source>
        <dbReference type="Proteomes" id="UP000050833"/>
    </source>
</evidence>
<comment type="caution">
    <text evidence="3">The sequence shown here is derived from an EMBL/GenBank/DDBJ whole genome shotgun (WGS) entry which is preliminary data.</text>
</comment>
<accession>A0AAW3JUB1</accession>
<dbReference type="PANTHER" id="PTHR30185">
    <property type="entry name" value="CRYPTIC BETA-GLUCOSIDE BGL OPERON ANTITERMINATOR"/>
    <property type="match status" value="1"/>
</dbReference>
<dbReference type="InterPro" id="IPR036634">
    <property type="entry name" value="PRD_sf"/>
</dbReference>
<evidence type="ECO:0000259" key="2">
    <source>
        <dbReference type="PROSITE" id="PS51372"/>
    </source>
</evidence>
<dbReference type="NCBIfam" id="NF046042">
    <property type="entry name" value="LicT"/>
    <property type="match status" value="1"/>
</dbReference>
<dbReference type="SMART" id="SM01061">
    <property type="entry name" value="CAT_RBD"/>
    <property type="match status" value="1"/>
</dbReference>
<keyword evidence="1" id="KW-0677">Repeat</keyword>
<dbReference type="InterPro" id="IPR004341">
    <property type="entry name" value="CAT_RNA-bd_dom"/>
</dbReference>